<reference evidence="4 5" key="1">
    <citation type="submission" date="2019-06" db="EMBL/GenBank/DDBJ databases">
        <authorList>
            <person name="Lee I."/>
            <person name="Jang G.I."/>
            <person name="Hwang C.Y."/>
        </authorList>
    </citation>
    <scope>NUCLEOTIDE SEQUENCE [LARGE SCALE GENOMIC DNA]</scope>
    <source>
        <strain evidence="4 5">PAMC 28131</strain>
    </source>
</reference>
<evidence type="ECO:0000313" key="5">
    <source>
        <dbReference type="Proteomes" id="UP000319897"/>
    </source>
</evidence>
<feature type="short sequence motif" description="DGA/G" evidence="2">
    <location>
        <begin position="372"/>
        <end position="374"/>
    </location>
</feature>
<feature type="domain" description="PNPLA" evidence="3">
    <location>
        <begin position="58"/>
        <end position="385"/>
    </location>
</feature>
<dbReference type="InterPro" id="IPR016035">
    <property type="entry name" value="Acyl_Trfase/lysoPLipase"/>
</dbReference>
<keyword evidence="2" id="KW-0442">Lipid degradation</keyword>
<dbReference type="OrthoDB" id="1488362at2"/>
<dbReference type="Proteomes" id="UP000319897">
    <property type="component" value="Unassembled WGS sequence"/>
</dbReference>
<evidence type="ECO:0000256" key="1">
    <source>
        <dbReference type="ARBA" id="ARBA00023098"/>
    </source>
</evidence>
<keyword evidence="5" id="KW-1185">Reference proteome</keyword>
<feature type="active site" description="Proton acceptor" evidence="2">
    <location>
        <position position="372"/>
    </location>
</feature>
<evidence type="ECO:0000259" key="3">
    <source>
        <dbReference type="PROSITE" id="PS51635"/>
    </source>
</evidence>
<keyword evidence="2" id="KW-0378">Hydrolase</keyword>
<organism evidence="4 5">
    <name type="scientific">Sandaracinobacter neustonicus</name>
    <dbReference type="NCBI Taxonomy" id="1715348"/>
    <lineage>
        <taxon>Bacteria</taxon>
        <taxon>Pseudomonadati</taxon>
        <taxon>Pseudomonadota</taxon>
        <taxon>Alphaproteobacteria</taxon>
        <taxon>Sphingomonadales</taxon>
        <taxon>Sphingosinicellaceae</taxon>
        <taxon>Sandaracinobacter</taxon>
    </lineage>
</organism>
<dbReference type="GO" id="GO:0016787">
    <property type="term" value="F:hydrolase activity"/>
    <property type="evidence" value="ECO:0007669"/>
    <property type="project" value="UniProtKB-UniRule"/>
</dbReference>
<dbReference type="Gene3D" id="3.40.1090.10">
    <property type="entry name" value="Cytosolic phospholipase A2 catalytic domain"/>
    <property type="match status" value="1"/>
</dbReference>
<sequence>MAAEHLSRFVNLSDPSAEGYPTDIGRFGGPVAGSVPDPVRYPVKDGGTVELPCFEIGLVLAGAVSAGAYSAGVLDYLWEALDDWEAAKEADAWEHGDAFEKWRVPPHALRIRVVAGASAGSVCSALIAVAAQRRFLPVRATEANVGGPDANRADNPFYDLWVNRLDIRGMLETGDIGADTSFMTLRSLLNSGVVRAAADSVLAAAPGTPDGRAFPKLRRYVADPLPVALSVANLNGVPFRYRFEGLEGARFATIRHADVMRFLVHADTKPQPEAERPGGFRIVEGVPTSDPAQNPNALQWVALANAALASGAFPVAFAPIELRKSADDYRFDLRIRGDTEVADGSKWAQPATLCAGFSTVDGSIDHQFDTADGGTMNNQPFQYARSILTGPLGELDGNGPTARKAMVIIDPFPADEKEQPAGMDIPPRAPLGVVGAAAKLLRAWINQARYDANDLALAADGDTYSRFMLSPLRGRRTPDGGRGTTALGQAAIASGAMGGFSGFLSRGYRHHDFLLGRRNAENFLRNYFALPEENSLFHQGWWDAQTDAAKAQHLTLTAEAGSPGERLIVPPLRAMEVRPMVATDRRRTLENEDQRKAFVREALLELSPLWPGEAQPRFNPDSLVHLIEGRAEALADVAVKSFAPKLPKLLRLLARRWVANRLGAPSANGLREALKAHGLFDPYA</sequence>
<gene>
    <name evidence="4" type="ORF">FJQ54_02645</name>
</gene>
<dbReference type="RefSeq" id="WP_140926847.1">
    <property type="nucleotide sequence ID" value="NZ_VFSU01000011.1"/>
</dbReference>
<dbReference type="Pfam" id="PF01734">
    <property type="entry name" value="Patatin"/>
    <property type="match status" value="1"/>
</dbReference>
<comment type="caution">
    <text evidence="2">Lacks conserved residue(s) required for the propagation of feature annotation.</text>
</comment>
<proteinExistence type="predicted"/>
<dbReference type="EMBL" id="VFSU01000011">
    <property type="protein sequence ID" value="TPE63768.1"/>
    <property type="molecule type" value="Genomic_DNA"/>
</dbReference>
<dbReference type="SUPFAM" id="SSF52151">
    <property type="entry name" value="FabD/lysophospholipase-like"/>
    <property type="match status" value="1"/>
</dbReference>
<evidence type="ECO:0000256" key="2">
    <source>
        <dbReference type="PROSITE-ProRule" id="PRU01161"/>
    </source>
</evidence>
<keyword evidence="1 2" id="KW-0443">Lipid metabolism</keyword>
<dbReference type="AlphaFoldDB" id="A0A501XSX4"/>
<dbReference type="GO" id="GO:0016042">
    <property type="term" value="P:lipid catabolic process"/>
    <property type="evidence" value="ECO:0007669"/>
    <property type="project" value="UniProtKB-UniRule"/>
</dbReference>
<dbReference type="PROSITE" id="PS51635">
    <property type="entry name" value="PNPLA"/>
    <property type="match status" value="1"/>
</dbReference>
<evidence type="ECO:0000313" key="4">
    <source>
        <dbReference type="EMBL" id="TPE63768.1"/>
    </source>
</evidence>
<feature type="active site" description="Nucleophile" evidence="2">
    <location>
        <position position="118"/>
    </location>
</feature>
<name>A0A501XSX4_9SPHN</name>
<dbReference type="InterPro" id="IPR002641">
    <property type="entry name" value="PNPLA_dom"/>
</dbReference>
<protein>
    <recommendedName>
        <fullName evidence="3">PNPLA domain-containing protein</fullName>
    </recommendedName>
</protein>
<accession>A0A501XSX4</accession>
<feature type="short sequence motif" description="GXSXG" evidence="2">
    <location>
        <begin position="116"/>
        <end position="120"/>
    </location>
</feature>
<comment type="caution">
    <text evidence="4">The sequence shown here is derived from an EMBL/GenBank/DDBJ whole genome shotgun (WGS) entry which is preliminary data.</text>
</comment>